<comment type="similarity">
    <text evidence="6">Belongs to the FIS1 family.</text>
</comment>
<keyword evidence="21" id="KW-0802">TPR repeat</keyword>
<organism evidence="23 24">
    <name type="scientific">Coregonus suidteri</name>
    <dbReference type="NCBI Taxonomy" id="861788"/>
    <lineage>
        <taxon>Eukaryota</taxon>
        <taxon>Metazoa</taxon>
        <taxon>Chordata</taxon>
        <taxon>Craniata</taxon>
        <taxon>Vertebrata</taxon>
        <taxon>Euteleostomi</taxon>
        <taxon>Actinopterygii</taxon>
        <taxon>Neopterygii</taxon>
        <taxon>Teleostei</taxon>
        <taxon>Protacanthopterygii</taxon>
        <taxon>Salmoniformes</taxon>
        <taxon>Salmonidae</taxon>
        <taxon>Coregoninae</taxon>
        <taxon>Coregonus</taxon>
    </lineage>
</organism>
<keyword evidence="24" id="KW-1185">Reference proteome</keyword>
<evidence type="ECO:0000256" key="9">
    <source>
        <dbReference type="ARBA" id="ARBA00022475"/>
    </source>
</evidence>
<evidence type="ECO:0000256" key="4">
    <source>
        <dbReference type="ARBA" id="ARBA00004651"/>
    </source>
</evidence>
<dbReference type="Pfam" id="PF14852">
    <property type="entry name" value="Fis1_TPR_N"/>
    <property type="match status" value="1"/>
</dbReference>
<keyword evidence="11" id="KW-0053">Apoptosis</keyword>
<accession>A0AAN8RDD6</accession>
<dbReference type="GO" id="GO:0005198">
    <property type="term" value="F:structural molecule activity"/>
    <property type="evidence" value="ECO:0007669"/>
    <property type="project" value="InterPro"/>
</dbReference>
<evidence type="ECO:0000256" key="16">
    <source>
        <dbReference type="ARBA" id="ARBA00023136"/>
    </source>
</evidence>
<dbReference type="FunFam" id="1.20.140.150:FF:000001">
    <property type="entry name" value="Claudin"/>
    <property type="match status" value="1"/>
</dbReference>
<dbReference type="PRINTS" id="PR01077">
    <property type="entry name" value="CLAUDIN"/>
</dbReference>
<protein>
    <recommendedName>
        <fullName evidence="7">Mitochondrial fission 1 protein</fullName>
    </recommendedName>
    <alternativeName>
        <fullName evidence="20">FIS1 homolog</fullName>
    </alternativeName>
</protein>
<dbReference type="GO" id="GO:0005741">
    <property type="term" value="C:mitochondrial outer membrane"/>
    <property type="evidence" value="ECO:0007669"/>
    <property type="project" value="UniProtKB-SubCell"/>
</dbReference>
<evidence type="ECO:0000256" key="17">
    <source>
        <dbReference type="ARBA" id="ARBA00023140"/>
    </source>
</evidence>
<sequence>MEAVVSELVAPEDLLKFEKKYNAELVKGGVSKETKFEYAWCLIRSKYSDDIKKGIVLLEELVDKGSKDDARDFLFYLAVANYKLKDYEKALKYIRTLLKNEPGNKQALELEKLIDKALKKDGLVGMAIVGGIGLGVAGLAGLIGLAVSKGHGPRGWERTLVGNDKSLSISVALNKPSHWQPNTIVSKKGNRHSKAFAPPSSLFIYHQILEKTRMDPIVEVVALLLGFIGWVMVGIAIPNRYWKVSTVDGNVITTSTIYENLWMSCATDSTGVHNCREFPSLLALNGYIQASRALMIAAIIFGSIGLLATLIGMQCSKAAGDNMVLKGRIAGVGGVHFLLQGLCTMISVSWYAFNITQDFFDPFYPGTKYEIGEGLYIGWCSAILAIVGGSCLTCACKLGTSEKQPYPYQPRGTVFSGIAPSQSQAATSYGRNAYV</sequence>
<dbReference type="Gene3D" id="1.20.140.150">
    <property type="match status" value="1"/>
</dbReference>
<dbReference type="GO" id="GO:0005778">
    <property type="term" value="C:peroxisomal membrane"/>
    <property type="evidence" value="ECO:0007669"/>
    <property type="project" value="UniProtKB-SubCell"/>
</dbReference>
<evidence type="ECO:0000256" key="20">
    <source>
        <dbReference type="ARBA" id="ARBA00078586"/>
    </source>
</evidence>
<dbReference type="FunFam" id="1.25.40.10:FF:000147">
    <property type="entry name" value="Mitochondrial fission 1 protein"/>
    <property type="match status" value="1"/>
</dbReference>
<dbReference type="InterPro" id="IPR028061">
    <property type="entry name" value="Fis1_TPR_C"/>
</dbReference>
<evidence type="ECO:0000256" key="15">
    <source>
        <dbReference type="ARBA" id="ARBA00023128"/>
    </source>
</evidence>
<evidence type="ECO:0000256" key="5">
    <source>
        <dbReference type="ARBA" id="ARBA00008295"/>
    </source>
</evidence>
<dbReference type="InterPro" id="IPR033745">
    <property type="entry name" value="Fis1_cytosol"/>
</dbReference>
<dbReference type="InterPro" id="IPR019734">
    <property type="entry name" value="TPR_rpt"/>
</dbReference>
<dbReference type="AlphaFoldDB" id="A0AAN8RDD6"/>
<evidence type="ECO:0000256" key="2">
    <source>
        <dbReference type="ARBA" id="ARBA00004549"/>
    </source>
</evidence>
<feature type="transmembrane region" description="Helical" evidence="22">
    <location>
        <begin position="123"/>
        <end position="148"/>
    </location>
</feature>
<keyword evidence="14 22" id="KW-1133">Transmembrane helix</keyword>
<dbReference type="Gene3D" id="1.25.40.10">
    <property type="entry name" value="Tetratricopeptide repeat domain"/>
    <property type="match status" value="1"/>
</dbReference>
<evidence type="ECO:0000256" key="22">
    <source>
        <dbReference type="SAM" id="Phobius"/>
    </source>
</evidence>
<dbReference type="PANTHER" id="PTHR12002">
    <property type="entry name" value="CLAUDIN"/>
    <property type="match status" value="1"/>
</dbReference>
<keyword evidence="16 22" id="KW-0472">Membrane</keyword>
<keyword evidence="9" id="KW-1003">Cell membrane</keyword>
<dbReference type="InterPro" id="IPR006187">
    <property type="entry name" value="Claudin"/>
</dbReference>
<evidence type="ECO:0000256" key="12">
    <source>
        <dbReference type="ARBA" id="ARBA00022787"/>
    </source>
</evidence>
<keyword evidence="15" id="KW-0496">Mitochondrion</keyword>
<evidence type="ECO:0000256" key="8">
    <source>
        <dbReference type="ARBA" id="ARBA00022427"/>
    </source>
</evidence>
<dbReference type="InterPro" id="IPR028058">
    <property type="entry name" value="Fis1_TPR_N"/>
</dbReference>
<evidence type="ECO:0000256" key="11">
    <source>
        <dbReference type="ARBA" id="ARBA00022703"/>
    </source>
</evidence>
<keyword evidence="17" id="KW-0576">Peroxisome</keyword>
<evidence type="ECO:0000256" key="1">
    <source>
        <dbReference type="ARBA" id="ARBA00004435"/>
    </source>
</evidence>
<dbReference type="SUPFAM" id="SSF48452">
    <property type="entry name" value="TPR-like"/>
    <property type="match status" value="1"/>
</dbReference>
<dbReference type="CDD" id="cd12212">
    <property type="entry name" value="Fis1"/>
    <property type="match status" value="1"/>
</dbReference>
<evidence type="ECO:0000256" key="13">
    <source>
        <dbReference type="ARBA" id="ARBA00022949"/>
    </source>
</evidence>
<feature type="transmembrane region" description="Helical" evidence="22">
    <location>
        <begin position="334"/>
        <end position="356"/>
    </location>
</feature>
<evidence type="ECO:0000256" key="3">
    <source>
        <dbReference type="ARBA" id="ARBA00004572"/>
    </source>
</evidence>
<proteinExistence type="inferred from homology"/>
<comment type="subcellular location">
    <subcellularLocation>
        <location evidence="1">Cell junction</location>
        <location evidence="1">Tight junction</location>
    </subcellularLocation>
    <subcellularLocation>
        <location evidence="4">Cell membrane</location>
        <topology evidence="4">Multi-pass membrane protein</topology>
    </subcellularLocation>
    <subcellularLocation>
        <location evidence="3">Mitochondrion outer membrane</location>
        <topology evidence="3">Single-pass membrane protein</topology>
    </subcellularLocation>
    <subcellularLocation>
        <location evidence="2">Peroxisome membrane</location>
        <topology evidence="2">Single-pass membrane protein</topology>
    </subcellularLocation>
</comment>
<dbReference type="GO" id="GO:0005923">
    <property type="term" value="C:bicellular tight junction"/>
    <property type="evidence" value="ECO:0007669"/>
    <property type="project" value="UniProtKB-SubCell"/>
</dbReference>
<keyword evidence="10 22" id="KW-0812">Transmembrane</keyword>
<evidence type="ECO:0000313" key="23">
    <source>
        <dbReference type="EMBL" id="KAK6323227.1"/>
    </source>
</evidence>
<dbReference type="PROSITE" id="PS01346">
    <property type="entry name" value="CLAUDIN"/>
    <property type="match status" value="1"/>
</dbReference>
<name>A0AAN8RDD6_9TELE</name>
<evidence type="ECO:0000256" key="21">
    <source>
        <dbReference type="PROSITE-ProRule" id="PRU00339"/>
    </source>
</evidence>
<comment type="similarity">
    <text evidence="5">Belongs to the claudin family.</text>
</comment>
<keyword evidence="8" id="KW-0796">Tight junction</keyword>
<evidence type="ECO:0000256" key="6">
    <source>
        <dbReference type="ARBA" id="ARBA00008937"/>
    </source>
</evidence>
<comment type="function">
    <text evidence="18">Involved in the fragmentation of the mitochondrial network and its perinuclear clustering. Plays a minor role in the recruitment and association of the fission mediator dynamin-related protein 1 (DNM1L) to the mitochondrial surface and mitochondrial fission. May not be essential for the assembly of functional fission complexes and the subsequent membrane scission event. Also mediates peroxisomal fission. May act when the products of fission are directed toward mitochondrial homeostasis, mitophagy, or apoptosis. Can induce cytochrome c release from the mitochondrion to the cytosol, ultimately leading to apoptosis.</text>
</comment>
<evidence type="ECO:0000256" key="7">
    <source>
        <dbReference type="ARBA" id="ARBA00014314"/>
    </source>
</evidence>
<keyword evidence="13" id="KW-0965">Cell junction</keyword>
<evidence type="ECO:0000256" key="10">
    <source>
        <dbReference type="ARBA" id="ARBA00022692"/>
    </source>
</evidence>
<evidence type="ECO:0000313" key="24">
    <source>
        <dbReference type="Proteomes" id="UP001356427"/>
    </source>
</evidence>
<dbReference type="Proteomes" id="UP001356427">
    <property type="component" value="Unassembled WGS sequence"/>
</dbReference>
<feature type="transmembrane region" description="Helical" evidence="22">
    <location>
        <begin position="217"/>
        <end position="237"/>
    </location>
</feature>
<dbReference type="Pfam" id="PF00822">
    <property type="entry name" value="PMP22_Claudin"/>
    <property type="match status" value="1"/>
</dbReference>
<feature type="transmembrane region" description="Helical" evidence="22">
    <location>
        <begin position="293"/>
        <end position="313"/>
    </location>
</feature>
<reference evidence="23 24" key="1">
    <citation type="submission" date="2021-04" db="EMBL/GenBank/DDBJ databases">
        <authorList>
            <person name="De Guttry C."/>
            <person name="Zahm M."/>
            <person name="Klopp C."/>
            <person name="Cabau C."/>
            <person name="Louis A."/>
            <person name="Berthelot C."/>
            <person name="Parey E."/>
            <person name="Roest Crollius H."/>
            <person name="Montfort J."/>
            <person name="Robinson-Rechavi M."/>
            <person name="Bucao C."/>
            <person name="Bouchez O."/>
            <person name="Gislard M."/>
            <person name="Lluch J."/>
            <person name="Milhes M."/>
            <person name="Lampietro C."/>
            <person name="Lopez Roques C."/>
            <person name="Donnadieu C."/>
            <person name="Braasch I."/>
            <person name="Desvignes T."/>
            <person name="Postlethwait J."/>
            <person name="Bobe J."/>
            <person name="Wedekind C."/>
            <person name="Guiguen Y."/>
        </authorList>
    </citation>
    <scope>NUCLEOTIDE SEQUENCE [LARGE SCALE GENOMIC DNA]</scope>
    <source>
        <strain evidence="23">Cs_M1</strain>
        <tissue evidence="23">Blood</tissue>
    </source>
</reference>
<feature type="repeat" description="TPR" evidence="21">
    <location>
        <begin position="71"/>
        <end position="104"/>
    </location>
</feature>
<feature type="transmembrane region" description="Helical" evidence="22">
    <location>
        <begin position="376"/>
        <end position="396"/>
    </location>
</feature>
<dbReference type="GO" id="GO:0006915">
    <property type="term" value="P:apoptotic process"/>
    <property type="evidence" value="ECO:0007669"/>
    <property type="project" value="UniProtKB-KW"/>
</dbReference>
<gene>
    <name evidence="23" type="ORF">J4Q44_G00055660</name>
</gene>
<dbReference type="GO" id="GO:0007005">
    <property type="term" value="P:mitochondrion organization"/>
    <property type="evidence" value="ECO:0007669"/>
    <property type="project" value="UniProtKB-ARBA"/>
</dbReference>
<comment type="caution">
    <text evidence="23">The sequence shown here is derived from an EMBL/GenBank/DDBJ whole genome shotgun (WGS) entry which is preliminary data.</text>
</comment>
<dbReference type="InterPro" id="IPR011990">
    <property type="entry name" value="TPR-like_helical_dom_sf"/>
</dbReference>
<evidence type="ECO:0000256" key="14">
    <source>
        <dbReference type="ARBA" id="ARBA00022989"/>
    </source>
</evidence>
<evidence type="ECO:0000256" key="19">
    <source>
        <dbReference type="ARBA" id="ARBA00064597"/>
    </source>
</evidence>
<dbReference type="Pfam" id="PF14853">
    <property type="entry name" value="Fis1_TPR_C"/>
    <property type="match status" value="1"/>
</dbReference>
<dbReference type="InterPro" id="IPR017974">
    <property type="entry name" value="Claudin_CS"/>
</dbReference>
<evidence type="ECO:0000256" key="18">
    <source>
        <dbReference type="ARBA" id="ARBA00054909"/>
    </source>
</evidence>
<dbReference type="EMBL" id="JAGTTL010000004">
    <property type="protein sequence ID" value="KAK6323227.1"/>
    <property type="molecule type" value="Genomic_DNA"/>
</dbReference>
<dbReference type="PROSITE" id="PS50005">
    <property type="entry name" value="TPR"/>
    <property type="match status" value="1"/>
</dbReference>
<keyword evidence="12" id="KW-1000">Mitochondrion outer membrane</keyword>
<dbReference type="GO" id="GO:0005886">
    <property type="term" value="C:plasma membrane"/>
    <property type="evidence" value="ECO:0007669"/>
    <property type="project" value="UniProtKB-SubCell"/>
</dbReference>
<dbReference type="InterPro" id="IPR004031">
    <property type="entry name" value="PMP22/EMP/MP20/Claudin"/>
</dbReference>
<comment type="subunit">
    <text evidence="19">Interacts with DNM1L/DLP1 through the TPR region; may form part of a larger protein complex at the endoplasmic reticulum-mitochondrial interface during mitochondrial fission. Interacts with MARCHF5. Interacts with MIEF1. Interacts with PEX11A, PEX11B and PEX11G.</text>
</comment>